<proteinExistence type="predicted"/>
<dbReference type="OrthoDB" id="6446140at2"/>
<evidence type="ECO:0000313" key="3">
    <source>
        <dbReference type="Proteomes" id="UP000337189"/>
    </source>
</evidence>
<dbReference type="PROSITE" id="PS50943">
    <property type="entry name" value="HTH_CROC1"/>
    <property type="match status" value="1"/>
</dbReference>
<protein>
    <recommendedName>
        <fullName evidence="1">HTH cro/C1-type domain-containing protein</fullName>
    </recommendedName>
</protein>
<dbReference type="SUPFAM" id="SSF47413">
    <property type="entry name" value="lambda repressor-like DNA-binding domains"/>
    <property type="match status" value="1"/>
</dbReference>
<dbReference type="InterPro" id="IPR010982">
    <property type="entry name" value="Lambda_DNA-bd_dom_sf"/>
</dbReference>
<gene>
    <name evidence="2" type="ORF">PCO31110_01620</name>
</gene>
<dbReference type="AlphaFoldDB" id="A0A5E4TV10"/>
<dbReference type="Pfam" id="PF15943">
    <property type="entry name" value="YdaS_toxin"/>
    <property type="match status" value="1"/>
</dbReference>
<sequence>MGIAMTTNPIEIAVGIFGSQTAMADRLGVKQQTISNWIASWNKGDLNLDAKLCYRIEVDTGGAVTRQMLHPADWIAIWPELASASSFQVTA</sequence>
<dbReference type="GO" id="GO:0003677">
    <property type="term" value="F:DNA binding"/>
    <property type="evidence" value="ECO:0007669"/>
    <property type="project" value="InterPro"/>
</dbReference>
<evidence type="ECO:0000313" key="2">
    <source>
        <dbReference type="EMBL" id="VVD91023.1"/>
    </source>
</evidence>
<name>A0A5E4TV10_9BURK</name>
<dbReference type="Gene3D" id="1.10.260.40">
    <property type="entry name" value="lambda repressor-like DNA-binding domains"/>
    <property type="match status" value="1"/>
</dbReference>
<organism evidence="2 3">
    <name type="scientific">Pandoraea communis</name>
    <dbReference type="NCBI Taxonomy" id="2508297"/>
    <lineage>
        <taxon>Bacteria</taxon>
        <taxon>Pseudomonadati</taxon>
        <taxon>Pseudomonadota</taxon>
        <taxon>Betaproteobacteria</taxon>
        <taxon>Burkholderiales</taxon>
        <taxon>Burkholderiaceae</taxon>
        <taxon>Pandoraea</taxon>
    </lineage>
</organism>
<reference evidence="2 3" key="1">
    <citation type="submission" date="2019-08" db="EMBL/GenBank/DDBJ databases">
        <authorList>
            <person name="Peeters C."/>
        </authorList>
    </citation>
    <scope>NUCLEOTIDE SEQUENCE [LARGE SCALE GENOMIC DNA]</scope>
    <source>
        <strain evidence="2 3">LMG 31110</strain>
    </source>
</reference>
<dbReference type="InterPro" id="IPR031856">
    <property type="entry name" value="YdaS_toxin-like"/>
</dbReference>
<dbReference type="Proteomes" id="UP000337189">
    <property type="component" value="Unassembled WGS sequence"/>
</dbReference>
<feature type="domain" description="HTH cro/C1-type" evidence="1">
    <location>
        <begin position="19"/>
        <end position="37"/>
    </location>
</feature>
<dbReference type="InterPro" id="IPR001387">
    <property type="entry name" value="Cro/C1-type_HTH"/>
</dbReference>
<evidence type="ECO:0000259" key="1">
    <source>
        <dbReference type="PROSITE" id="PS50943"/>
    </source>
</evidence>
<dbReference type="EMBL" id="CABPSJ010000002">
    <property type="protein sequence ID" value="VVD91023.1"/>
    <property type="molecule type" value="Genomic_DNA"/>
</dbReference>
<accession>A0A5E4TV10</accession>
<dbReference type="CDD" id="cd00093">
    <property type="entry name" value="HTH_XRE"/>
    <property type="match status" value="1"/>
</dbReference>